<accession>A0ABM7XDR8</accession>
<dbReference type="CDD" id="cd03137">
    <property type="entry name" value="GATase1_AraC_1"/>
    <property type="match status" value="1"/>
</dbReference>
<dbReference type="Proteomes" id="UP001162734">
    <property type="component" value="Chromosome"/>
</dbReference>
<dbReference type="SUPFAM" id="SSF52317">
    <property type="entry name" value="Class I glutamine amidotransferase-like"/>
    <property type="match status" value="1"/>
</dbReference>
<sequence length="312" mass="33691">MTTPVWLVATSNVLLLDLAGPAETFRLARRAGAPLSLHLAGPRPEVRTSVGLSLGALEPLPASLPEGAVVMVAGCEDSARHYAGPEAAELVAWLRRLPAGTRLASVCSAALLLGRAGRFDGRACTTHHTLAERLRREAPRARVLEDRIFVEDGPAMSSAGITAGIDLALHLVEGIGGPQVAQAVAREMVVFLRRSGDDPQLSPWLAHRNHVHPAVHRVQDAIAREPQRRWSRAELAGVGHVSERHLSRLFQAHAGVSVADYRRALCVARARRLLADERVTVERAAELAGFGSARELRRAWRRHAGGTPTGRR</sequence>
<dbReference type="InterPro" id="IPR029062">
    <property type="entry name" value="Class_I_gatase-like"/>
</dbReference>
<dbReference type="InterPro" id="IPR009057">
    <property type="entry name" value="Homeodomain-like_sf"/>
</dbReference>
<dbReference type="Pfam" id="PF12833">
    <property type="entry name" value="HTH_18"/>
    <property type="match status" value="1"/>
</dbReference>
<evidence type="ECO:0000256" key="2">
    <source>
        <dbReference type="ARBA" id="ARBA00023163"/>
    </source>
</evidence>
<evidence type="ECO:0000313" key="4">
    <source>
        <dbReference type="EMBL" id="BDG10024.1"/>
    </source>
</evidence>
<evidence type="ECO:0000256" key="1">
    <source>
        <dbReference type="ARBA" id="ARBA00023015"/>
    </source>
</evidence>
<dbReference type="Pfam" id="PF01965">
    <property type="entry name" value="DJ-1_PfpI"/>
    <property type="match status" value="1"/>
</dbReference>
<evidence type="ECO:0000313" key="5">
    <source>
        <dbReference type="Proteomes" id="UP001162734"/>
    </source>
</evidence>
<dbReference type="Gene3D" id="3.40.50.880">
    <property type="match status" value="1"/>
</dbReference>
<gene>
    <name evidence="4" type="ORF">AMPC_31370</name>
</gene>
<dbReference type="SUPFAM" id="SSF46689">
    <property type="entry name" value="Homeodomain-like"/>
    <property type="match status" value="2"/>
</dbReference>
<dbReference type="PROSITE" id="PS01124">
    <property type="entry name" value="HTH_ARAC_FAMILY_2"/>
    <property type="match status" value="1"/>
</dbReference>
<dbReference type="InterPro" id="IPR052158">
    <property type="entry name" value="INH-QAR"/>
</dbReference>
<organism evidence="4 5">
    <name type="scientific">Anaeromyxobacter paludicola</name>
    <dbReference type="NCBI Taxonomy" id="2918171"/>
    <lineage>
        <taxon>Bacteria</taxon>
        <taxon>Pseudomonadati</taxon>
        <taxon>Myxococcota</taxon>
        <taxon>Myxococcia</taxon>
        <taxon>Myxococcales</taxon>
        <taxon>Cystobacterineae</taxon>
        <taxon>Anaeromyxobacteraceae</taxon>
        <taxon>Anaeromyxobacter</taxon>
    </lineage>
</organism>
<keyword evidence="2" id="KW-0804">Transcription</keyword>
<dbReference type="InterPro" id="IPR002818">
    <property type="entry name" value="DJ-1/PfpI"/>
</dbReference>
<proteinExistence type="predicted"/>
<dbReference type="InterPro" id="IPR018060">
    <property type="entry name" value="HTH_AraC"/>
</dbReference>
<keyword evidence="1" id="KW-0805">Transcription regulation</keyword>
<feature type="domain" description="HTH araC/xylS-type" evidence="3">
    <location>
        <begin position="216"/>
        <end position="312"/>
    </location>
</feature>
<dbReference type="SMART" id="SM00342">
    <property type="entry name" value="HTH_ARAC"/>
    <property type="match status" value="1"/>
</dbReference>
<reference evidence="5" key="1">
    <citation type="journal article" date="2022" name="Int. J. Syst. Evol. Microbiol.">
        <title>Anaeromyxobacter oryzae sp. nov., Anaeromyxobacter diazotrophicus sp. nov. and Anaeromyxobacter paludicola sp. nov., isolated from paddy soils.</title>
        <authorList>
            <person name="Itoh H."/>
            <person name="Xu Z."/>
            <person name="Mise K."/>
            <person name="Masuda Y."/>
            <person name="Ushijima N."/>
            <person name="Hayakawa C."/>
            <person name="Shiratori Y."/>
            <person name="Senoo K."/>
        </authorList>
    </citation>
    <scope>NUCLEOTIDE SEQUENCE [LARGE SCALE GENOMIC DNA]</scope>
    <source>
        <strain evidence="5">Red630</strain>
    </source>
</reference>
<dbReference type="PANTHER" id="PTHR43130">
    <property type="entry name" value="ARAC-FAMILY TRANSCRIPTIONAL REGULATOR"/>
    <property type="match status" value="1"/>
</dbReference>
<keyword evidence="5" id="KW-1185">Reference proteome</keyword>
<dbReference type="RefSeq" id="WP_263009622.1">
    <property type="nucleotide sequence ID" value="NZ_AP025592.1"/>
</dbReference>
<dbReference type="PANTHER" id="PTHR43130:SF3">
    <property type="entry name" value="HTH-TYPE TRANSCRIPTIONAL REGULATOR RV1931C"/>
    <property type="match status" value="1"/>
</dbReference>
<evidence type="ECO:0000259" key="3">
    <source>
        <dbReference type="PROSITE" id="PS01124"/>
    </source>
</evidence>
<dbReference type="EMBL" id="AP025592">
    <property type="protein sequence ID" value="BDG10024.1"/>
    <property type="molecule type" value="Genomic_DNA"/>
</dbReference>
<protein>
    <submittedName>
        <fullName evidence="4">AraC family transcriptional regulator</fullName>
    </submittedName>
</protein>
<name>A0ABM7XDR8_9BACT</name>
<dbReference type="Gene3D" id="1.10.10.60">
    <property type="entry name" value="Homeodomain-like"/>
    <property type="match status" value="1"/>
</dbReference>